<evidence type="ECO:0000256" key="1">
    <source>
        <dbReference type="SAM" id="SignalP"/>
    </source>
</evidence>
<dbReference type="AlphaFoldDB" id="A0A2P6TXV8"/>
<dbReference type="Proteomes" id="UP000239899">
    <property type="component" value="Unassembled WGS sequence"/>
</dbReference>
<feature type="chain" id="PRO_5015181460" evidence="1">
    <location>
        <begin position="28"/>
        <end position="531"/>
    </location>
</feature>
<feature type="signal peptide" evidence="1">
    <location>
        <begin position="1"/>
        <end position="27"/>
    </location>
</feature>
<evidence type="ECO:0000313" key="3">
    <source>
        <dbReference type="Proteomes" id="UP000239899"/>
    </source>
</evidence>
<reference evidence="2 3" key="1">
    <citation type="journal article" date="2018" name="Plant J.">
        <title>Genome sequences of Chlorella sorokiniana UTEX 1602 and Micractinium conductrix SAG 241.80: implications to maltose excretion by a green alga.</title>
        <authorList>
            <person name="Arriola M.B."/>
            <person name="Velmurugan N."/>
            <person name="Zhang Y."/>
            <person name="Plunkett M.H."/>
            <person name="Hondzo H."/>
            <person name="Barney B.M."/>
        </authorList>
    </citation>
    <scope>NUCLEOTIDE SEQUENCE [LARGE SCALE GENOMIC DNA]</scope>
    <source>
        <strain evidence="3">UTEX 1602</strain>
    </source>
</reference>
<organism evidence="2 3">
    <name type="scientific">Chlorella sorokiniana</name>
    <name type="common">Freshwater green alga</name>
    <dbReference type="NCBI Taxonomy" id="3076"/>
    <lineage>
        <taxon>Eukaryota</taxon>
        <taxon>Viridiplantae</taxon>
        <taxon>Chlorophyta</taxon>
        <taxon>core chlorophytes</taxon>
        <taxon>Trebouxiophyceae</taxon>
        <taxon>Chlorellales</taxon>
        <taxon>Chlorellaceae</taxon>
        <taxon>Chlorella clade</taxon>
        <taxon>Chlorella</taxon>
    </lineage>
</organism>
<evidence type="ECO:0000313" key="2">
    <source>
        <dbReference type="EMBL" id="PRW58891.1"/>
    </source>
</evidence>
<dbReference type="EMBL" id="LHPG02000004">
    <property type="protein sequence ID" value="PRW58891.1"/>
    <property type="molecule type" value="Genomic_DNA"/>
</dbReference>
<dbReference type="OrthoDB" id="5420300at2759"/>
<keyword evidence="1" id="KW-0732">Signal</keyword>
<protein>
    <submittedName>
        <fullName evidence="2">Chitinase 5</fullName>
    </submittedName>
</protein>
<comment type="caution">
    <text evidence="2">The sequence shown here is derived from an EMBL/GenBank/DDBJ whole genome shotgun (WGS) entry which is preliminary data.</text>
</comment>
<accession>A0A2P6TXV8</accession>
<proteinExistence type="predicted"/>
<keyword evidence="3" id="KW-1185">Reference proteome</keyword>
<sequence length="531" mass="56345">MSRETGPLARCLLAAASLLLLAAMARCENEERSGWQPFRTTAGDCHEIRFMLYQSSDLQDGPNVCQKLLGSESRFSRTEAIDMGKSKPTPLHYCRRCGLPKNAILMCCPSGWQTLTPGVMPETHTYVDPYPNSDGSDWYKSKDFGNKCDTGTGKVLCALGGRPASAQCSYTWRGTAPDCRDACEPGETLVAKDWYGEGKRCLSGTYNKMLCERCQTEILNLNDCTTPTWFGTAPLCAGECNVGDRVMARAQWQDQVPSDQDPGGFGKACSSRAGYKVRCHLCSVRGLLGSGRGGQPKCSPPKAAHVWPGSPAATFSGVKTYEACCQVAPSFSRDEAVQAAKQKGFAGPLTKQPSGGASKDIIVRWGCLLPWSRTVVAEQENASENWDPRWQLRRASRTKRCTTTNWAGRVISDTVYESTEVTDHLGRLHSARIATYERGQLVSEAAALYLPQGLAGKAVSGSAAAGLAAGAVGAAAMAGALGALGSLAPAGPSAADAAGSTCAVGYVFADGKTTFGVLKDPEAAACISSHV</sequence>
<name>A0A2P6TXV8_CHLSO</name>
<gene>
    <name evidence="2" type="ORF">C2E21_2610</name>
</gene>